<dbReference type="EMBL" id="BSOJ01000015">
    <property type="protein sequence ID" value="GLR26393.1"/>
    <property type="molecule type" value="Genomic_DNA"/>
</dbReference>
<protein>
    <recommendedName>
        <fullName evidence="3">DUF3717 domain-containing protein</fullName>
    </recommendedName>
</protein>
<name>A0ABQ5YP88_9BURK</name>
<accession>A0ABQ5YP88</accession>
<keyword evidence="2" id="KW-1185">Reference proteome</keyword>
<comment type="caution">
    <text evidence="1">The sequence shown here is derived from an EMBL/GenBank/DDBJ whole genome shotgun (WGS) entry which is preliminary data.</text>
</comment>
<dbReference type="Pfam" id="PF12512">
    <property type="entry name" value="DUF3717"/>
    <property type="match status" value="1"/>
</dbReference>
<dbReference type="Proteomes" id="UP001156664">
    <property type="component" value="Unassembled WGS sequence"/>
</dbReference>
<evidence type="ECO:0008006" key="3">
    <source>
        <dbReference type="Google" id="ProtNLM"/>
    </source>
</evidence>
<organism evidence="1 2">
    <name type="scientific">Limnobacter litoralis</name>
    <dbReference type="NCBI Taxonomy" id="481366"/>
    <lineage>
        <taxon>Bacteria</taxon>
        <taxon>Pseudomonadati</taxon>
        <taxon>Pseudomonadota</taxon>
        <taxon>Betaproteobacteria</taxon>
        <taxon>Burkholderiales</taxon>
        <taxon>Burkholderiaceae</taxon>
        <taxon>Limnobacter</taxon>
    </lineage>
</organism>
<sequence length="78" mass="8652">MQNLSIQQLEYAINFWRQQIPSSSGSMTLCKPASHLAEVYALMIINGRSTIAFNTLSEPARQAVNAALEESNQIRRAA</sequence>
<evidence type="ECO:0000313" key="1">
    <source>
        <dbReference type="EMBL" id="GLR26393.1"/>
    </source>
</evidence>
<evidence type="ECO:0000313" key="2">
    <source>
        <dbReference type="Proteomes" id="UP001156664"/>
    </source>
</evidence>
<proteinExistence type="predicted"/>
<dbReference type="InterPro" id="IPR022191">
    <property type="entry name" value="DUF3717"/>
</dbReference>
<reference evidence="2" key="1">
    <citation type="journal article" date="2019" name="Int. J. Syst. Evol. Microbiol.">
        <title>The Global Catalogue of Microorganisms (GCM) 10K type strain sequencing project: providing services to taxonomists for standard genome sequencing and annotation.</title>
        <authorList>
            <consortium name="The Broad Institute Genomics Platform"/>
            <consortium name="The Broad Institute Genome Sequencing Center for Infectious Disease"/>
            <person name="Wu L."/>
            <person name="Ma J."/>
        </authorList>
    </citation>
    <scope>NUCLEOTIDE SEQUENCE [LARGE SCALE GENOMIC DNA]</scope>
    <source>
        <strain evidence="2">NBRC 105857</strain>
    </source>
</reference>
<gene>
    <name evidence="1" type="ORF">GCM10007875_14830</name>
</gene>
<dbReference type="RefSeq" id="WP_284280969.1">
    <property type="nucleotide sequence ID" value="NZ_BSOJ01000015.1"/>
</dbReference>